<evidence type="ECO:0000313" key="8">
    <source>
        <dbReference type="EMBL" id="MBU2690021.1"/>
    </source>
</evidence>
<evidence type="ECO:0000256" key="6">
    <source>
        <dbReference type="RuleBase" id="RU003942"/>
    </source>
</evidence>
<evidence type="ECO:0000256" key="2">
    <source>
        <dbReference type="ARBA" id="ARBA00022475"/>
    </source>
</evidence>
<dbReference type="InterPro" id="IPR045324">
    <property type="entry name" value="Small_multidrug_res"/>
</dbReference>
<dbReference type="InterPro" id="IPR000390">
    <property type="entry name" value="Small_drug/metabolite_transptr"/>
</dbReference>
<dbReference type="GO" id="GO:0022857">
    <property type="term" value="F:transmembrane transporter activity"/>
    <property type="evidence" value="ECO:0007669"/>
    <property type="project" value="InterPro"/>
</dbReference>
<dbReference type="AlphaFoldDB" id="A0A948RT00"/>
<feature type="transmembrane region" description="Helical" evidence="7">
    <location>
        <begin position="99"/>
        <end position="116"/>
    </location>
</feature>
<evidence type="ECO:0000256" key="7">
    <source>
        <dbReference type="SAM" id="Phobius"/>
    </source>
</evidence>
<feature type="transmembrane region" description="Helical" evidence="7">
    <location>
        <begin position="72"/>
        <end position="93"/>
    </location>
</feature>
<evidence type="ECO:0000256" key="1">
    <source>
        <dbReference type="ARBA" id="ARBA00004651"/>
    </source>
</evidence>
<protein>
    <recommendedName>
        <fullName evidence="10">Small multidrug resistance protein</fullName>
    </recommendedName>
</protein>
<name>A0A948RT00_UNCEI</name>
<keyword evidence="3 6" id="KW-0812">Transmembrane</keyword>
<comment type="subcellular location">
    <subcellularLocation>
        <location evidence="1 6">Cell membrane</location>
        <topology evidence="1 6">Multi-pass membrane protein</topology>
    </subcellularLocation>
</comment>
<evidence type="ECO:0000256" key="5">
    <source>
        <dbReference type="ARBA" id="ARBA00023136"/>
    </source>
</evidence>
<comment type="caution">
    <text evidence="8">The sequence shown here is derived from an EMBL/GenBank/DDBJ whole genome shotgun (WGS) entry which is preliminary data.</text>
</comment>
<evidence type="ECO:0000313" key="9">
    <source>
        <dbReference type="Proteomes" id="UP000777784"/>
    </source>
</evidence>
<dbReference type="Proteomes" id="UP000777784">
    <property type="component" value="Unassembled WGS sequence"/>
</dbReference>
<dbReference type="InterPro" id="IPR037185">
    <property type="entry name" value="EmrE-like"/>
</dbReference>
<evidence type="ECO:0008006" key="10">
    <source>
        <dbReference type="Google" id="ProtNLM"/>
    </source>
</evidence>
<keyword evidence="2" id="KW-1003">Cell membrane</keyword>
<keyword evidence="5 7" id="KW-0472">Membrane</keyword>
<sequence>MSAIALLITALVLNASANILIKYAATHPSPAHPEWPAFLQIFLNWPFVIGVLCFGSNLLAYTLALRRLPLSLAYPAMVSLGYLLILVVSAFLFNERLGGVQYAGAVLMLAGLWLLVR</sequence>
<organism evidence="8 9">
    <name type="scientific">Eiseniibacteriota bacterium</name>
    <dbReference type="NCBI Taxonomy" id="2212470"/>
    <lineage>
        <taxon>Bacteria</taxon>
        <taxon>Candidatus Eiseniibacteriota</taxon>
    </lineage>
</organism>
<dbReference type="Gene3D" id="1.10.3730.20">
    <property type="match status" value="1"/>
</dbReference>
<proteinExistence type="inferred from homology"/>
<comment type="similarity">
    <text evidence="6">Belongs to the drug/metabolite transporter (DMT) superfamily. Small multidrug resistance (SMR) (TC 2.A.7.1) family.</text>
</comment>
<dbReference type="GO" id="GO:0005886">
    <property type="term" value="C:plasma membrane"/>
    <property type="evidence" value="ECO:0007669"/>
    <property type="project" value="UniProtKB-SubCell"/>
</dbReference>
<dbReference type="SUPFAM" id="SSF103481">
    <property type="entry name" value="Multidrug resistance efflux transporter EmrE"/>
    <property type="match status" value="1"/>
</dbReference>
<reference evidence="8" key="1">
    <citation type="submission" date="2021-05" db="EMBL/GenBank/DDBJ databases">
        <title>Energy efficiency and biological interactions define the core microbiome of deep oligotrophic groundwater.</title>
        <authorList>
            <person name="Mehrshad M."/>
            <person name="Lopez-Fernandez M."/>
            <person name="Bell E."/>
            <person name="Bernier-Latmani R."/>
            <person name="Bertilsson S."/>
            <person name="Dopson M."/>
        </authorList>
    </citation>
    <scope>NUCLEOTIDE SEQUENCE</scope>
    <source>
        <strain evidence="8">Modern_marine.mb.64</strain>
    </source>
</reference>
<gene>
    <name evidence="8" type="ORF">KJ970_03775</name>
</gene>
<feature type="transmembrane region" description="Helical" evidence="7">
    <location>
        <begin position="41"/>
        <end position="60"/>
    </location>
</feature>
<evidence type="ECO:0000256" key="3">
    <source>
        <dbReference type="ARBA" id="ARBA00022692"/>
    </source>
</evidence>
<dbReference type="PANTHER" id="PTHR30561">
    <property type="entry name" value="SMR FAMILY PROTON-DEPENDENT DRUG EFFLUX TRANSPORTER SUGE"/>
    <property type="match status" value="1"/>
</dbReference>
<keyword evidence="4 7" id="KW-1133">Transmembrane helix</keyword>
<accession>A0A948RT00</accession>
<evidence type="ECO:0000256" key="4">
    <source>
        <dbReference type="ARBA" id="ARBA00022989"/>
    </source>
</evidence>
<dbReference type="EMBL" id="JAHJDP010000023">
    <property type="protein sequence ID" value="MBU2690021.1"/>
    <property type="molecule type" value="Genomic_DNA"/>
</dbReference>
<dbReference type="Pfam" id="PF00893">
    <property type="entry name" value="Multi_Drug_Res"/>
    <property type="match status" value="1"/>
</dbReference>
<dbReference type="PANTHER" id="PTHR30561:SF9">
    <property type="entry name" value="4-AMINO-4-DEOXY-L-ARABINOSE-PHOSPHOUNDECAPRENOL FLIPPASE SUBUNIT ARNF-RELATED"/>
    <property type="match status" value="1"/>
</dbReference>